<evidence type="ECO:0000313" key="4">
    <source>
        <dbReference type="EMBL" id="AEB12240.1"/>
    </source>
</evidence>
<dbReference type="Proteomes" id="UP000007030">
    <property type="component" value="Chromosome"/>
</dbReference>
<dbReference type="HOGENOM" id="CLU_067515_2_0_0"/>
<dbReference type="InterPro" id="IPR011965">
    <property type="entry name" value="PaaX_trns_reg"/>
</dbReference>
<reference evidence="4 5" key="1">
    <citation type="journal article" date="2012" name="Stand. Genomic Sci.">
        <title>Complete genome sequence of the aerobic, heterotroph Marinithermus hydrothermalis type strain (T1(T)) from a deep-sea hydrothermal vent chimney.</title>
        <authorList>
            <person name="Copeland A."/>
            <person name="Gu W."/>
            <person name="Yasawong M."/>
            <person name="Lapidus A."/>
            <person name="Lucas S."/>
            <person name="Deshpande S."/>
            <person name="Pagani I."/>
            <person name="Tapia R."/>
            <person name="Cheng J.F."/>
            <person name="Goodwin L.A."/>
            <person name="Pitluck S."/>
            <person name="Liolios K."/>
            <person name="Ivanova N."/>
            <person name="Mavromatis K."/>
            <person name="Mikhailova N."/>
            <person name="Pati A."/>
            <person name="Chen A."/>
            <person name="Palaniappan K."/>
            <person name="Land M."/>
            <person name="Pan C."/>
            <person name="Brambilla E.M."/>
            <person name="Rohde M."/>
            <person name="Tindall B.J."/>
            <person name="Sikorski J."/>
            <person name="Goker M."/>
            <person name="Detter J.C."/>
            <person name="Bristow J."/>
            <person name="Eisen J.A."/>
            <person name="Markowitz V."/>
            <person name="Hugenholtz P."/>
            <person name="Kyrpides N.C."/>
            <person name="Klenk H.P."/>
            <person name="Woyke T."/>
        </authorList>
    </citation>
    <scope>NUCLEOTIDE SEQUENCE [LARGE SCALE GENOMIC DNA]</scope>
    <source>
        <strain evidence="5">DSM 14884 / JCM 11576 / T1</strain>
    </source>
</reference>
<dbReference type="Pfam" id="PF20803">
    <property type="entry name" value="PaaX_M"/>
    <property type="match status" value="1"/>
</dbReference>
<dbReference type="eggNOG" id="COG3327">
    <property type="taxonomic scope" value="Bacteria"/>
</dbReference>
<dbReference type="OrthoDB" id="2270427at2"/>
<name>F2NPF9_MARHT</name>
<evidence type="ECO:0000259" key="1">
    <source>
        <dbReference type="Pfam" id="PF07848"/>
    </source>
</evidence>
<dbReference type="Gene3D" id="1.10.10.10">
    <property type="entry name" value="Winged helix-like DNA-binding domain superfamily/Winged helix DNA-binding domain"/>
    <property type="match status" value="1"/>
</dbReference>
<dbReference type="Gene3D" id="3.30.70.2650">
    <property type="match status" value="1"/>
</dbReference>
<dbReference type="InterPro" id="IPR036388">
    <property type="entry name" value="WH-like_DNA-bd_sf"/>
</dbReference>
<dbReference type="KEGG" id="mhd:Marky_1505"/>
<dbReference type="InterPro" id="IPR048846">
    <property type="entry name" value="PaaX-like_central"/>
</dbReference>
<keyword evidence="5" id="KW-1185">Reference proteome</keyword>
<proteinExistence type="predicted"/>
<feature type="domain" description="Transcriptional repressor PaaX-like C-terminal" evidence="2">
    <location>
        <begin position="172"/>
        <end position="253"/>
    </location>
</feature>
<evidence type="ECO:0000259" key="3">
    <source>
        <dbReference type="Pfam" id="PF20803"/>
    </source>
</evidence>
<sequence>MRARSTLFTLYMEFLYPKNRAWVGDLVRWMEALGFSEPAVRAAVSRSTSRGWLIPEREGRRAYYRLSPRVAWQVKQVRERLYPKDGAQWDGKWRILVYAVPEDKRSQRDKFRNELVLLGFGTPAPGVWINPNAKLDAARDLVRFYRLTPYVELFEAERLTEAAPLELIRKSYHLEEIQKRYRTFLEMPEPAFDALSPQEAFARLVRLVHEARKFLFLDPGLPPELTPPGFLGPQALERFLCWRAALYRRAEPLLHPTLSAASR</sequence>
<dbReference type="RefSeq" id="WP_013704287.1">
    <property type="nucleotide sequence ID" value="NC_015387.1"/>
</dbReference>
<dbReference type="EMBL" id="CP002630">
    <property type="protein sequence ID" value="AEB12240.1"/>
    <property type="molecule type" value="Genomic_DNA"/>
</dbReference>
<dbReference type="STRING" id="869210.Marky_1505"/>
<dbReference type="Pfam" id="PF07848">
    <property type="entry name" value="PaaX"/>
    <property type="match status" value="1"/>
</dbReference>
<dbReference type="AlphaFoldDB" id="F2NPF9"/>
<dbReference type="InterPro" id="IPR012906">
    <property type="entry name" value="PaaX-like_N"/>
</dbReference>
<accession>F2NPF9</accession>
<dbReference type="GO" id="GO:0006351">
    <property type="term" value="P:DNA-templated transcription"/>
    <property type="evidence" value="ECO:0007669"/>
    <property type="project" value="InterPro"/>
</dbReference>
<gene>
    <name evidence="4" type="ordered locus">Marky_1505</name>
</gene>
<dbReference type="Pfam" id="PF08223">
    <property type="entry name" value="PaaX_C"/>
    <property type="match status" value="1"/>
</dbReference>
<feature type="domain" description="Transcriptional repressor PaaX-like N-terminal" evidence="1">
    <location>
        <begin position="2"/>
        <end position="69"/>
    </location>
</feature>
<feature type="domain" description="Transcriptional repressor PaaX-like central Cas2-like" evidence="3">
    <location>
        <begin position="87"/>
        <end position="166"/>
    </location>
</feature>
<evidence type="ECO:0000259" key="2">
    <source>
        <dbReference type="Pfam" id="PF08223"/>
    </source>
</evidence>
<dbReference type="PANTHER" id="PTHR30319">
    <property type="entry name" value="PHENYLACETIC ACID REGULATOR-RELATED TRANSCRIPTIONAL REPRESSOR"/>
    <property type="match status" value="1"/>
</dbReference>
<protein>
    <submittedName>
        <fullName evidence="4">Transcriptional regulator, PaaX family</fullName>
    </submittedName>
</protein>
<evidence type="ECO:0000313" key="5">
    <source>
        <dbReference type="Proteomes" id="UP000007030"/>
    </source>
</evidence>
<dbReference type="PIRSF" id="PIRSF020623">
    <property type="entry name" value="PaaX"/>
    <property type="match status" value="1"/>
</dbReference>
<organism evidence="4 5">
    <name type="scientific">Marinithermus hydrothermalis (strain DSM 14884 / JCM 11576 / T1)</name>
    <dbReference type="NCBI Taxonomy" id="869210"/>
    <lineage>
        <taxon>Bacteria</taxon>
        <taxon>Thermotogati</taxon>
        <taxon>Deinococcota</taxon>
        <taxon>Deinococci</taxon>
        <taxon>Thermales</taxon>
        <taxon>Thermaceae</taxon>
        <taxon>Marinithermus</taxon>
    </lineage>
</organism>
<dbReference type="PANTHER" id="PTHR30319:SF1">
    <property type="entry name" value="TRANSCRIPTIONAL REPRESSOR PAAX"/>
    <property type="match status" value="1"/>
</dbReference>
<dbReference type="InterPro" id="IPR013225">
    <property type="entry name" value="PaaX_C"/>
</dbReference>